<dbReference type="InterPro" id="IPR006664">
    <property type="entry name" value="OMP_bac"/>
</dbReference>
<dbReference type="Proteomes" id="UP001302429">
    <property type="component" value="Chromosome"/>
</dbReference>
<keyword evidence="3" id="KW-0998">Cell outer membrane</keyword>
<dbReference type="PANTHER" id="PTHR30329:SF21">
    <property type="entry name" value="LIPOPROTEIN YIAD-RELATED"/>
    <property type="match status" value="1"/>
</dbReference>
<accession>A0AA97F6Y4</accession>
<dbReference type="GO" id="GO:0009279">
    <property type="term" value="C:cell outer membrane"/>
    <property type="evidence" value="ECO:0007669"/>
    <property type="project" value="UniProtKB-SubCell"/>
</dbReference>
<dbReference type="InterPro" id="IPR006665">
    <property type="entry name" value="OmpA-like"/>
</dbReference>
<dbReference type="RefSeq" id="WP_317081655.1">
    <property type="nucleotide sequence ID" value="NZ_CP136594.1"/>
</dbReference>
<organism evidence="7 8">
    <name type="scientific">Alterisphingorhabdus coralli</name>
    <dbReference type="NCBI Taxonomy" id="3071408"/>
    <lineage>
        <taxon>Bacteria</taxon>
        <taxon>Pseudomonadati</taxon>
        <taxon>Pseudomonadota</taxon>
        <taxon>Alphaproteobacteria</taxon>
        <taxon>Sphingomonadales</taxon>
        <taxon>Sphingomonadaceae</taxon>
        <taxon>Alterisphingorhabdus (ex Yan et al. 2024)</taxon>
    </lineage>
</organism>
<keyword evidence="5" id="KW-0732">Signal</keyword>
<dbReference type="InterPro" id="IPR050330">
    <property type="entry name" value="Bact_OuterMem_StrucFunc"/>
</dbReference>
<dbReference type="PRINTS" id="PR01023">
    <property type="entry name" value="NAFLGMOTY"/>
</dbReference>
<keyword evidence="2 4" id="KW-0472">Membrane</keyword>
<proteinExistence type="predicted"/>
<evidence type="ECO:0000313" key="7">
    <source>
        <dbReference type="EMBL" id="WOE75076.1"/>
    </source>
</evidence>
<evidence type="ECO:0000313" key="8">
    <source>
        <dbReference type="Proteomes" id="UP001302429"/>
    </source>
</evidence>
<evidence type="ECO:0000256" key="2">
    <source>
        <dbReference type="ARBA" id="ARBA00023136"/>
    </source>
</evidence>
<dbReference type="CDD" id="cd07185">
    <property type="entry name" value="OmpA_C-like"/>
    <property type="match status" value="1"/>
</dbReference>
<dbReference type="SUPFAM" id="SSF103088">
    <property type="entry name" value="OmpA-like"/>
    <property type="match status" value="1"/>
</dbReference>
<evidence type="ECO:0000256" key="3">
    <source>
        <dbReference type="ARBA" id="ARBA00023237"/>
    </source>
</evidence>
<feature type="signal peptide" evidence="5">
    <location>
        <begin position="1"/>
        <end position="27"/>
    </location>
</feature>
<evidence type="ECO:0000256" key="4">
    <source>
        <dbReference type="PROSITE-ProRule" id="PRU00473"/>
    </source>
</evidence>
<dbReference type="Pfam" id="PF00691">
    <property type="entry name" value="OmpA"/>
    <property type="match status" value="1"/>
</dbReference>
<protein>
    <submittedName>
        <fullName evidence="7">OmpA family protein</fullName>
    </submittedName>
</protein>
<gene>
    <name evidence="7" type="ORF">RB602_14790</name>
</gene>
<sequence>MRLVYRNSCALLLAGLLAATASSGLSAQEQYPTGQDEMVVYGTAPADLTGLAEGPEIKGIISARSGEKMQVTAEDGSSMVVLLSEATNIRAKGGFLGLERTSLGADALLNGLPVEIRTVQWNDSLVASRVRFSNTNLKTANMIRSGTAQGFAEQSAATEALRGRLGDIDKYNIKRTANVYFDSGKANLSPAARDELCYVAREADGIDNSLMLVVGYTDSTGSQEVNQRLSEKRAGRVVNYLQQACGWKPYRMLTPTGMASADPQADNSTAAGKAQNRRVSVNVLVSKGLDGL</sequence>
<dbReference type="EMBL" id="CP136594">
    <property type="protein sequence ID" value="WOE75076.1"/>
    <property type="molecule type" value="Genomic_DNA"/>
</dbReference>
<dbReference type="AlphaFoldDB" id="A0AA97F6Y4"/>
<name>A0AA97F6Y4_9SPHN</name>
<keyword evidence="8" id="KW-1185">Reference proteome</keyword>
<dbReference type="Gene3D" id="3.30.1330.60">
    <property type="entry name" value="OmpA-like domain"/>
    <property type="match status" value="1"/>
</dbReference>
<dbReference type="KEGG" id="acoa:RB602_14790"/>
<comment type="subcellular location">
    <subcellularLocation>
        <location evidence="1">Cell outer membrane</location>
    </subcellularLocation>
</comment>
<reference evidence="7 8" key="1">
    <citation type="submission" date="2023-10" db="EMBL/GenBank/DDBJ databases">
        <title>Complete genome sequence of a Sphingomonadaceae bacterium.</title>
        <authorList>
            <person name="Yan C."/>
        </authorList>
    </citation>
    <scope>NUCLEOTIDE SEQUENCE [LARGE SCALE GENOMIC DNA]</scope>
    <source>
        <strain evidence="7 8">SCSIO 66989</strain>
    </source>
</reference>
<dbReference type="PROSITE" id="PS51123">
    <property type="entry name" value="OMPA_2"/>
    <property type="match status" value="1"/>
</dbReference>
<evidence type="ECO:0000256" key="5">
    <source>
        <dbReference type="SAM" id="SignalP"/>
    </source>
</evidence>
<feature type="domain" description="OmpA-like" evidence="6">
    <location>
        <begin position="168"/>
        <end position="287"/>
    </location>
</feature>
<evidence type="ECO:0000259" key="6">
    <source>
        <dbReference type="PROSITE" id="PS51123"/>
    </source>
</evidence>
<dbReference type="InterPro" id="IPR036737">
    <property type="entry name" value="OmpA-like_sf"/>
</dbReference>
<evidence type="ECO:0000256" key="1">
    <source>
        <dbReference type="ARBA" id="ARBA00004442"/>
    </source>
</evidence>
<dbReference type="PRINTS" id="PR01021">
    <property type="entry name" value="OMPADOMAIN"/>
</dbReference>
<dbReference type="PANTHER" id="PTHR30329">
    <property type="entry name" value="STATOR ELEMENT OF FLAGELLAR MOTOR COMPLEX"/>
    <property type="match status" value="1"/>
</dbReference>
<feature type="chain" id="PRO_5041662555" evidence="5">
    <location>
        <begin position="28"/>
        <end position="292"/>
    </location>
</feature>